<comment type="catalytic activity">
    <reaction evidence="7">
        <text>XTP + H2O = XMP + diphosphate + H(+)</text>
        <dbReference type="Rhea" id="RHEA:28610"/>
        <dbReference type="ChEBI" id="CHEBI:15377"/>
        <dbReference type="ChEBI" id="CHEBI:15378"/>
        <dbReference type="ChEBI" id="CHEBI:33019"/>
        <dbReference type="ChEBI" id="CHEBI:57464"/>
        <dbReference type="ChEBI" id="CHEBI:61314"/>
        <dbReference type="EC" id="3.6.1.66"/>
    </reaction>
</comment>
<protein>
    <recommendedName>
        <fullName evidence="7">dITP/XTP pyrophosphatase</fullName>
        <ecNumber evidence="7">3.6.1.66</ecNumber>
    </recommendedName>
    <alternativeName>
        <fullName evidence="7">Non-canonical purine NTP pyrophosphatase</fullName>
    </alternativeName>
    <alternativeName>
        <fullName evidence="7">Non-standard purine NTP pyrophosphatase</fullName>
    </alternativeName>
    <alternativeName>
        <fullName evidence="7">Nucleoside-triphosphate diphosphatase</fullName>
    </alternativeName>
    <alternativeName>
        <fullName evidence="7">Nucleoside-triphosphate pyrophosphatase</fullName>
        <shortName evidence="7">NTPase</shortName>
    </alternativeName>
</protein>
<feature type="binding site" evidence="7">
    <location>
        <position position="171"/>
    </location>
    <ligand>
        <name>substrate</name>
    </ligand>
</feature>
<accession>A0ABW0E806</accession>
<proteinExistence type="inferred from homology"/>
<comment type="catalytic activity">
    <reaction evidence="7">
        <text>ITP + H2O = IMP + diphosphate + H(+)</text>
        <dbReference type="Rhea" id="RHEA:29399"/>
        <dbReference type="ChEBI" id="CHEBI:15377"/>
        <dbReference type="ChEBI" id="CHEBI:15378"/>
        <dbReference type="ChEBI" id="CHEBI:33019"/>
        <dbReference type="ChEBI" id="CHEBI:58053"/>
        <dbReference type="ChEBI" id="CHEBI:61402"/>
        <dbReference type="EC" id="3.6.1.66"/>
    </reaction>
</comment>
<evidence type="ECO:0000256" key="1">
    <source>
        <dbReference type="ARBA" id="ARBA00008023"/>
    </source>
</evidence>
<dbReference type="NCBIfam" id="NF011398">
    <property type="entry name" value="PRK14823.1"/>
    <property type="match status" value="1"/>
</dbReference>
<evidence type="ECO:0000256" key="6">
    <source>
        <dbReference type="ARBA" id="ARBA00023080"/>
    </source>
</evidence>
<dbReference type="EC" id="3.6.1.66" evidence="7"/>
<feature type="binding site" evidence="7">
    <location>
        <begin position="7"/>
        <end position="12"/>
    </location>
    <ligand>
        <name>substrate</name>
    </ligand>
</feature>
<feature type="binding site" evidence="7">
    <location>
        <begin position="148"/>
        <end position="151"/>
    </location>
    <ligand>
        <name>substrate</name>
    </ligand>
</feature>
<evidence type="ECO:0000256" key="7">
    <source>
        <dbReference type="HAMAP-Rule" id="MF_01405"/>
    </source>
</evidence>
<evidence type="ECO:0000313" key="10">
    <source>
        <dbReference type="Proteomes" id="UP001596161"/>
    </source>
</evidence>
<comment type="function">
    <text evidence="7">Pyrophosphatase that catalyzes the hydrolysis of nucleoside triphosphates to their monophosphate derivatives, with a high preference for the non-canonical purine nucleotides XTP (xanthosine triphosphate), dITP (deoxyinosine triphosphate) and ITP. Seems to function as a house-cleaning enzyme that removes non-canonical purine nucleotides from the nucleotide pool, thus preventing their incorporation into DNA/RNA and avoiding chromosomal lesions.</text>
</comment>
<dbReference type="RefSeq" id="WP_378015520.1">
    <property type="nucleotide sequence ID" value="NZ_JBHSKT010000001.1"/>
</dbReference>
<gene>
    <name evidence="9" type="ORF">ACFPIB_00855</name>
</gene>
<keyword evidence="6 7" id="KW-0546">Nucleotide metabolism</keyword>
<sequence>MEICFATNNENKLAEVQKMLPDTIKLKTLAQIGCTVELPETQDTLEGNAKQKAQYVFEHFEINCFADDTGLEVYALNNAPGVYSARYAGEQRNNQDNINLLLQNLKGKHDRKARFRTVITLVLDGEYFDFEGVAEGEIIHEMRGTNGFGYDAVFIPEGYTQTFAEMSAAEKNKISHRGQAIAKLVAYLSEKFGTDY</sequence>
<keyword evidence="3 7" id="KW-0547">Nucleotide-binding</keyword>
<feature type="binding site" evidence="7">
    <location>
        <position position="69"/>
    </location>
    <ligand>
        <name>substrate</name>
    </ligand>
</feature>
<evidence type="ECO:0000256" key="3">
    <source>
        <dbReference type="ARBA" id="ARBA00022741"/>
    </source>
</evidence>
<dbReference type="SUPFAM" id="SSF52972">
    <property type="entry name" value="ITPase-like"/>
    <property type="match status" value="1"/>
</dbReference>
<keyword evidence="10" id="KW-1185">Reference proteome</keyword>
<feature type="binding site" evidence="7">
    <location>
        <begin position="176"/>
        <end position="177"/>
    </location>
    <ligand>
        <name>substrate</name>
    </ligand>
</feature>
<comment type="caution">
    <text evidence="7">Lacks conserved residue(s) required for the propagation of feature annotation.</text>
</comment>
<evidence type="ECO:0000256" key="4">
    <source>
        <dbReference type="ARBA" id="ARBA00022801"/>
    </source>
</evidence>
<dbReference type="NCBIfam" id="TIGR00042">
    <property type="entry name" value="RdgB/HAM1 family non-canonical purine NTP pyrophosphatase"/>
    <property type="match status" value="1"/>
</dbReference>
<comment type="subunit">
    <text evidence="7">Homodimer.</text>
</comment>
<comment type="similarity">
    <text evidence="1 7 8">Belongs to the HAM1 NTPase family.</text>
</comment>
<organism evidence="9 10">
    <name type="scientific">Adhaeribacter terreus</name>
    <dbReference type="NCBI Taxonomy" id="529703"/>
    <lineage>
        <taxon>Bacteria</taxon>
        <taxon>Pseudomonadati</taxon>
        <taxon>Bacteroidota</taxon>
        <taxon>Cytophagia</taxon>
        <taxon>Cytophagales</taxon>
        <taxon>Hymenobacteraceae</taxon>
        <taxon>Adhaeribacter</taxon>
    </lineage>
</organism>
<dbReference type="HAMAP" id="MF_01405">
    <property type="entry name" value="Non_canon_purine_NTPase"/>
    <property type="match status" value="1"/>
</dbReference>
<evidence type="ECO:0000256" key="2">
    <source>
        <dbReference type="ARBA" id="ARBA00022723"/>
    </source>
</evidence>
<keyword evidence="4 7" id="KW-0378">Hydrolase</keyword>
<feature type="binding site" evidence="7">
    <location>
        <position position="68"/>
    </location>
    <ligand>
        <name>Mg(2+)</name>
        <dbReference type="ChEBI" id="CHEBI:18420"/>
    </ligand>
</feature>
<evidence type="ECO:0000256" key="5">
    <source>
        <dbReference type="ARBA" id="ARBA00022842"/>
    </source>
</evidence>
<comment type="catalytic activity">
    <reaction evidence="7">
        <text>dITP + H2O = dIMP + diphosphate + H(+)</text>
        <dbReference type="Rhea" id="RHEA:28342"/>
        <dbReference type="ChEBI" id="CHEBI:15377"/>
        <dbReference type="ChEBI" id="CHEBI:15378"/>
        <dbReference type="ChEBI" id="CHEBI:33019"/>
        <dbReference type="ChEBI" id="CHEBI:61194"/>
        <dbReference type="ChEBI" id="CHEBI:61382"/>
        <dbReference type="EC" id="3.6.1.66"/>
    </reaction>
</comment>
<feature type="active site" description="Proton acceptor" evidence="7">
    <location>
        <position position="68"/>
    </location>
</feature>
<keyword evidence="2 7" id="KW-0479">Metal-binding</keyword>
<dbReference type="InterPro" id="IPR029001">
    <property type="entry name" value="ITPase-like_fam"/>
</dbReference>
<dbReference type="Pfam" id="PF01725">
    <property type="entry name" value="Ham1p_like"/>
    <property type="match status" value="1"/>
</dbReference>
<dbReference type="Gene3D" id="3.90.950.10">
    <property type="match status" value="1"/>
</dbReference>
<reference evidence="10" key="1">
    <citation type="journal article" date="2019" name="Int. J. Syst. Evol. Microbiol.">
        <title>The Global Catalogue of Microorganisms (GCM) 10K type strain sequencing project: providing services to taxonomists for standard genome sequencing and annotation.</title>
        <authorList>
            <consortium name="The Broad Institute Genomics Platform"/>
            <consortium name="The Broad Institute Genome Sequencing Center for Infectious Disease"/>
            <person name="Wu L."/>
            <person name="Ma J."/>
        </authorList>
    </citation>
    <scope>NUCLEOTIDE SEQUENCE [LARGE SCALE GENOMIC DNA]</scope>
    <source>
        <strain evidence="10">KACC 12602</strain>
    </source>
</reference>
<comment type="caution">
    <text evidence="9">The sequence shown here is derived from an EMBL/GenBank/DDBJ whole genome shotgun (WGS) entry which is preliminary data.</text>
</comment>
<dbReference type="Proteomes" id="UP001596161">
    <property type="component" value="Unassembled WGS sequence"/>
</dbReference>
<evidence type="ECO:0000256" key="8">
    <source>
        <dbReference type="RuleBase" id="RU003781"/>
    </source>
</evidence>
<dbReference type="InterPro" id="IPR002637">
    <property type="entry name" value="RdgB/HAM1"/>
</dbReference>
<dbReference type="PANTHER" id="PTHR11067">
    <property type="entry name" value="INOSINE TRIPHOSPHATE PYROPHOSPHATASE/HAM1 PROTEIN"/>
    <property type="match status" value="1"/>
</dbReference>
<dbReference type="PANTHER" id="PTHR11067:SF9">
    <property type="entry name" value="INOSINE TRIPHOSPHATE PYROPHOSPHATASE"/>
    <property type="match status" value="1"/>
</dbReference>
<name>A0ABW0E806_9BACT</name>
<dbReference type="EMBL" id="JBHSKT010000001">
    <property type="protein sequence ID" value="MFC5269136.1"/>
    <property type="molecule type" value="Genomic_DNA"/>
</dbReference>
<dbReference type="InterPro" id="IPR020922">
    <property type="entry name" value="dITP/XTP_pyrophosphatase"/>
</dbReference>
<evidence type="ECO:0000313" key="9">
    <source>
        <dbReference type="EMBL" id="MFC5269136.1"/>
    </source>
</evidence>
<keyword evidence="5 7" id="KW-0460">Magnesium</keyword>
<comment type="cofactor">
    <cofactor evidence="7">
        <name>Mg(2+)</name>
        <dbReference type="ChEBI" id="CHEBI:18420"/>
    </cofactor>
    <text evidence="7">Binds 1 Mg(2+) ion per subunit.</text>
</comment>
<dbReference type="CDD" id="cd00515">
    <property type="entry name" value="HAM1"/>
    <property type="match status" value="1"/>
</dbReference>